<dbReference type="Gene3D" id="3.40.50.10740">
    <property type="entry name" value="Class I glutamine amidotransferase-like"/>
    <property type="match status" value="1"/>
</dbReference>
<dbReference type="InterPro" id="IPR029062">
    <property type="entry name" value="Class_I_gatase-like"/>
</dbReference>
<evidence type="ECO:0000313" key="6">
    <source>
        <dbReference type="EMBL" id="NYS92284.1"/>
    </source>
</evidence>
<dbReference type="PANTHER" id="PTHR30237:SF5">
    <property type="entry name" value="CARBOXYPEPTIDASE VC_A0337-RELATED"/>
    <property type="match status" value="1"/>
</dbReference>
<dbReference type="RefSeq" id="WP_179912195.1">
    <property type="nucleotide sequence ID" value="NZ_JACBYE010000003.1"/>
</dbReference>
<feature type="domain" description="LD-carboxypeptidase N-terminal" evidence="4">
    <location>
        <begin position="15"/>
        <end position="134"/>
    </location>
</feature>
<dbReference type="Proteomes" id="UP000561011">
    <property type="component" value="Unassembled WGS sequence"/>
</dbReference>
<dbReference type="InterPro" id="IPR027461">
    <property type="entry name" value="Carboxypeptidase_A_C_sf"/>
</dbReference>
<keyword evidence="6" id="KW-0121">Carboxypeptidase</keyword>
<dbReference type="InterPro" id="IPR027478">
    <property type="entry name" value="LdcA_N"/>
</dbReference>
<dbReference type="EMBL" id="JACBYE010000003">
    <property type="protein sequence ID" value="NYS92284.1"/>
    <property type="molecule type" value="Genomic_DNA"/>
</dbReference>
<evidence type="ECO:0000313" key="7">
    <source>
        <dbReference type="Proteomes" id="UP000561011"/>
    </source>
</evidence>
<name>A0A853ERG5_9MICO</name>
<dbReference type="Gene3D" id="3.50.30.60">
    <property type="entry name" value="LD-carboxypeptidase A C-terminal domain-like"/>
    <property type="match status" value="1"/>
</dbReference>
<dbReference type="InterPro" id="IPR003507">
    <property type="entry name" value="S66_fam"/>
</dbReference>
<feature type="domain" description="LD-carboxypeptidase C-terminal" evidence="5">
    <location>
        <begin position="310"/>
        <end position="395"/>
    </location>
</feature>
<proteinExistence type="inferred from homology"/>
<evidence type="ECO:0000256" key="2">
    <source>
        <dbReference type="ARBA" id="ARBA00022801"/>
    </source>
</evidence>
<sequence length="410" mass="42374">MQIRYPRPLRPGDTIGVTAPSSGVGDTVRGRFDHAVSWLRERGYEVQLGECLDGTTHVSAPVLERAAELQRMLTDPEVRAVIPPWGGETAIDLLPHLDMAAVAAAEPTWMVGFSDISTILTPLTLLTGWATLHGTNLMDTPYEVPAPLLSWLDVATAAPGATLRQASPGMHRASGWDDWGVDPTVSQHTWDGTGGWRRIDRPDDVDGTGGLVLEGRVVGGCIETQSGIAGTPFGRTAALRGGSGGDESAGVGSAGVGSAGVGSAGVGSAGVSSTDVGSATFGSADVGSASDDSASGRSGILDARPVAGPLIVYIEAAGEDALSICRRLHGMRLAGYFDGAVAVLVGRTSAPDSPTMTQDEAVLDALGSLGVPIVADVECGHVPPYLLMVNGSWGRLVWTEEEQYLEQSLV</sequence>
<evidence type="ECO:0000256" key="1">
    <source>
        <dbReference type="ARBA" id="ARBA00010233"/>
    </source>
</evidence>
<evidence type="ECO:0000259" key="5">
    <source>
        <dbReference type="Pfam" id="PF17676"/>
    </source>
</evidence>
<dbReference type="CDD" id="cd07062">
    <property type="entry name" value="Peptidase_S66_mccF_like"/>
    <property type="match status" value="1"/>
</dbReference>
<keyword evidence="2" id="KW-0378">Hydrolase</keyword>
<keyword evidence="6" id="KW-0645">Protease</keyword>
<dbReference type="GO" id="GO:0004180">
    <property type="term" value="F:carboxypeptidase activity"/>
    <property type="evidence" value="ECO:0007669"/>
    <property type="project" value="UniProtKB-KW"/>
</dbReference>
<dbReference type="InterPro" id="IPR040449">
    <property type="entry name" value="Peptidase_S66_N"/>
</dbReference>
<dbReference type="Pfam" id="PF02016">
    <property type="entry name" value="Peptidase_S66"/>
    <property type="match status" value="1"/>
</dbReference>
<evidence type="ECO:0000256" key="3">
    <source>
        <dbReference type="SAM" id="MobiDB-lite"/>
    </source>
</evidence>
<dbReference type="AlphaFoldDB" id="A0A853ERG5"/>
<dbReference type="PANTHER" id="PTHR30237">
    <property type="entry name" value="MURAMOYLTETRAPEPTIDE CARBOXYPEPTIDASE"/>
    <property type="match status" value="1"/>
</dbReference>
<comment type="similarity">
    <text evidence="1">Belongs to the peptidase S66 family.</text>
</comment>
<organism evidence="6 7">
    <name type="scientific">Sanguibacter inulinus</name>
    <dbReference type="NCBI Taxonomy" id="60922"/>
    <lineage>
        <taxon>Bacteria</taxon>
        <taxon>Bacillati</taxon>
        <taxon>Actinomycetota</taxon>
        <taxon>Actinomycetes</taxon>
        <taxon>Micrococcales</taxon>
        <taxon>Sanguibacteraceae</taxon>
        <taxon>Sanguibacter</taxon>
    </lineage>
</organism>
<dbReference type="InterPro" id="IPR040921">
    <property type="entry name" value="Peptidase_S66C"/>
</dbReference>
<comment type="caution">
    <text evidence="6">The sequence shown here is derived from an EMBL/GenBank/DDBJ whole genome shotgun (WGS) entry which is preliminary data.</text>
</comment>
<evidence type="ECO:0000259" key="4">
    <source>
        <dbReference type="Pfam" id="PF02016"/>
    </source>
</evidence>
<dbReference type="SUPFAM" id="SSF52317">
    <property type="entry name" value="Class I glutamine amidotransferase-like"/>
    <property type="match status" value="1"/>
</dbReference>
<dbReference type="Pfam" id="PF17676">
    <property type="entry name" value="Peptidase_S66C"/>
    <property type="match status" value="1"/>
</dbReference>
<feature type="region of interest" description="Disordered" evidence="3">
    <location>
        <begin position="1"/>
        <end position="22"/>
    </location>
</feature>
<dbReference type="SUPFAM" id="SSF141986">
    <property type="entry name" value="LD-carboxypeptidase A C-terminal domain-like"/>
    <property type="match status" value="1"/>
</dbReference>
<gene>
    <name evidence="6" type="ORF">HZZ10_01875</name>
</gene>
<reference evidence="6 7" key="1">
    <citation type="submission" date="2020-07" db="EMBL/GenBank/DDBJ databases">
        <title>MOT database genomes.</title>
        <authorList>
            <person name="Joseph S."/>
            <person name="Aduse-Opoku J."/>
            <person name="Hashim A."/>
            <person name="Wade W."/>
            <person name="Curtis M."/>
        </authorList>
    </citation>
    <scope>NUCLEOTIDE SEQUENCE [LARGE SCALE GENOMIC DNA]</scope>
    <source>
        <strain evidence="6 7">DSM 100099</strain>
    </source>
</reference>
<keyword evidence="7" id="KW-1185">Reference proteome</keyword>
<accession>A0A853ERG5</accession>
<protein>
    <submittedName>
        <fullName evidence="6">LD-carboxypeptidase</fullName>
    </submittedName>
</protein>